<dbReference type="PROSITE" id="PS50048">
    <property type="entry name" value="ZN2_CY6_FUNGAL_2"/>
    <property type="match status" value="1"/>
</dbReference>
<evidence type="ECO:0000256" key="7">
    <source>
        <dbReference type="SAM" id="MobiDB-lite"/>
    </source>
</evidence>
<name>A0A4P7NDH8_PYROR</name>
<dbReference type="PANTHER" id="PTHR47540">
    <property type="entry name" value="THIAMINE REPRESSIBLE GENES REGULATORY PROTEIN THI5"/>
    <property type="match status" value="1"/>
</dbReference>
<dbReference type="InterPro" id="IPR036864">
    <property type="entry name" value="Zn2-C6_fun-type_DNA-bd_sf"/>
</dbReference>
<evidence type="ECO:0000256" key="2">
    <source>
        <dbReference type="ARBA" id="ARBA00022723"/>
    </source>
</evidence>
<evidence type="ECO:0000313" key="10">
    <source>
        <dbReference type="Proteomes" id="UP000294847"/>
    </source>
</evidence>
<dbReference type="GO" id="GO:0005634">
    <property type="term" value="C:nucleus"/>
    <property type="evidence" value="ECO:0007669"/>
    <property type="project" value="UniProtKB-SubCell"/>
</dbReference>
<dbReference type="SUPFAM" id="SSF57701">
    <property type="entry name" value="Zn2/Cys6 DNA-binding domain"/>
    <property type="match status" value="1"/>
</dbReference>
<dbReference type="EMBL" id="CP034206">
    <property type="protein sequence ID" value="QBZ59986.1"/>
    <property type="molecule type" value="Genomic_DNA"/>
</dbReference>
<organism evidence="9 10">
    <name type="scientific">Pyricularia oryzae</name>
    <name type="common">Rice blast fungus</name>
    <name type="synonym">Magnaporthe oryzae</name>
    <dbReference type="NCBI Taxonomy" id="318829"/>
    <lineage>
        <taxon>Eukaryota</taxon>
        <taxon>Fungi</taxon>
        <taxon>Dikarya</taxon>
        <taxon>Ascomycota</taxon>
        <taxon>Pezizomycotina</taxon>
        <taxon>Sordariomycetes</taxon>
        <taxon>Sordariomycetidae</taxon>
        <taxon>Magnaporthales</taxon>
        <taxon>Pyriculariaceae</taxon>
        <taxon>Pyricularia</taxon>
    </lineage>
</organism>
<dbReference type="InterPro" id="IPR001138">
    <property type="entry name" value="Zn2Cys6_DnaBD"/>
</dbReference>
<dbReference type="GO" id="GO:0006351">
    <property type="term" value="P:DNA-templated transcription"/>
    <property type="evidence" value="ECO:0007669"/>
    <property type="project" value="InterPro"/>
</dbReference>
<feature type="domain" description="Zn(2)-C6 fungal-type" evidence="8">
    <location>
        <begin position="55"/>
        <end position="84"/>
    </location>
</feature>
<dbReference type="SMART" id="SM00906">
    <property type="entry name" value="Fungal_trans"/>
    <property type="match status" value="1"/>
</dbReference>
<sequence length="787" mass="85799">MNRRPNPARELTAGPSKRTRGRVSLAEESVASNEDPAGGTAAEANPRKARKVSRACDYCKTRKAKCSGTQPCDKCIQRGRPCQYDAKYSRGRPPTPPQSSTLSTSAPVVDPASPRPTSEFEIRQPRVHPGSHPGTNAGSLPASRASPEHAVTEIQGQVFDTTSGVTFLHRASRRLARQRGPAASLPLDDHPSHAVPPDSRQPVMSAGDLPLPHLGTRRGIDPDPQLLAVLPPRREAQRLLAMYFDACVVTYLILHQPLVEAWLSAMQDDVERGLPGWRRVGTARAAIVLGVLAIAAAHEGRAESPPPVPPQAAEAWGGIRGQHHDRLFCASQALVEAETGSPRLESAQARLIQTLYLLTTSRMNRAWYTFGDALQMISALGLHRKAARGIGGCDGLDYIQSQLRIRTFWTAYILDKYIGVIMGRPRHYHDDDIDQVYPDRVDDEDVNAQGPIEVDDFPDCHVDALICHAKIARIIGAISRKVYSIKPMTEQARCDAARRLSQDLRSWKASLPPHLGAIRPSMLGGFYRRQSMVLRFAYCHGVMHANRLFLLSSGGGESSNEAAVSECVAAAHSALEAVDSIAGAQSRSIQALWWTQYVAFHALVISYVWDIQQRRRLRGAEGADAVMHAKLMALAERCQTYLAEATAANSPSRRYAVILEELRLEALGQRSQGGREGSGQGAAGSTVNNSNRADVRQPTEYCSGTQQEQQGPETGQSALAVTGGGVVQDVDMVGGLNDVLFAGGINNLFDGWRTTDWLDLDSTAFGFYIQHSPEWMTNMGREFARGS</sequence>
<evidence type="ECO:0000256" key="3">
    <source>
        <dbReference type="ARBA" id="ARBA00023015"/>
    </source>
</evidence>
<evidence type="ECO:0000256" key="1">
    <source>
        <dbReference type="ARBA" id="ARBA00004123"/>
    </source>
</evidence>
<evidence type="ECO:0000313" key="9">
    <source>
        <dbReference type="EMBL" id="QBZ59986.1"/>
    </source>
</evidence>
<protein>
    <recommendedName>
        <fullName evidence="8">Zn(2)-C6 fungal-type domain-containing protein</fullName>
    </recommendedName>
</protein>
<feature type="region of interest" description="Disordered" evidence="7">
    <location>
        <begin position="1"/>
        <end position="54"/>
    </location>
</feature>
<dbReference type="GO" id="GO:0045944">
    <property type="term" value="P:positive regulation of transcription by RNA polymerase II"/>
    <property type="evidence" value="ECO:0007669"/>
    <property type="project" value="TreeGrafter"/>
</dbReference>
<feature type="region of interest" description="Disordered" evidence="7">
    <location>
        <begin position="669"/>
        <end position="694"/>
    </location>
</feature>
<keyword evidence="2" id="KW-0479">Metal-binding</keyword>
<keyword evidence="4" id="KW-0238">DNA-binding</keyword>
<evidence type="ECO:0000256" key="5">
    <source>
        <dbReference type="ARBA" id="ARBA00023163"/>
    </source>
</evidence>
<dbReference type="CDD" id="cd00067">
    <property type="entry name" value="GAL4"/>
    <property type="match status" value="1"/>
</dbReference>
<proteinExistence type="predicted"/>
<dbReference type="PROSITE" id="PS00463">
    <property type="entry name" value="ZN2_CY6_FUNGAL_1"/>
    <property type="match status" value="1"/>
</dbReference>
<dbReference type="SMART" id="SM00066">
    <property type="entry name" value="GAL4"/>
    <property type="match status" value="1"/>
</dbReference>
<dbReference type="CDD" id="cd12148">
    <property type="entry name" value="fungal_TF_MHR"/>
    <property type="match status" value="1"/>
</dbReference>
<dbReference type="GO" id="GO:0000981">
    <property type="term" value="F:DNA-binding transcription factor activity, RNA polymerase II-specific"/>
    <property type="evidence" value="ECO:0007669"/>
    <property type="project" value="InterPro"/>
</dbReference>
<dbReference type="GO" id="GO:0043565">
    <property type="term" value="F:sequence-specific DNA binding"/>
    <property type="evidence" value="ECO:0007669"/>
    <property type="project" value="TreeGrafter"/>
</dbReference>
<comment type="subcellular location">
    <subcellularLocation>
        <location evidence="1">Nucleus</location>
    </subcellularLocation>
</comment>
<gene>
    <name evidence="9" type="ORF">PoMZ_04955</name>
</gene>
<keyword evidence="5" id="KW-0804">Transcription</keyword>
<feature type="region of interest" description="Disordered" evidence="7">
    <location>
        <begin position="86"/>
        <end position="149"/>
    </location>
</feature>
<evidence type="ECO:0000256" key="6">
    <source>
        <dbReference type="ARBA" id="ARBA00023242"/>
    </source>
</evidence>
<dbReference type="InterPro" id="IPR051711">
    <property type="entry name" value="Stress_Response_Reg"/>
</dbReference>
<accession>A0A4P7NDH8</accession>
<dbReference type="Proteomes" id="UP000294847">
    <property type="component" value="Chromosome 3"/>
</dbReference>
<evidence type="ECO:0000256" key="4">
    <source>
        <dbReference type="ARBA" id="ARBA00023125"/>
    </source>
</evidence>
<dbReference type="GO" id="GO:0008270">
    <property type="term" value="F:zinc ion binding"/>
    <property type="evidence" value="ECO:0007669"/>
    <property type="project" value="InterPro"/>
</dbReference>
<keyword evidence="3" id="KW-0805">Transcription regulation</keyword>
<dbReference type="Pfam" id="PF00172">
    <property type="entry name" value="Zn_clus"/>
    <property type="match status" value="1"/>
</dbReference>
<dbReference type="Gene3D" id="4.10.240.10">
    <property type="entry name" value="Zn(2)-C6 fungal-type DNA-binding domain"/>
    <property type="match status" value="1"/>
</dbReference>
<dbReference type="InterPro" id="IPR007219">
    <property type="entry name" value="XnlR_reg_dom"/>
</dbReference>
<dbReference type="Pfam" id="PF04082">
    <property type="entry name" value="Fungal_trans"/>
    <property type="match status" value="1"/>
</dbReference>
<dbReference type="AlphaFoldDB" id="A0A4P7NDH8"/>
<evidence type="ECO:0000259" key="8">
    <source>
        <dbReference type="PROSITE" id="PS50048"/>
    </source>
</evidence>
<reference evidence="9 10" key="1">
    <citation type="journal article" date="2019" name="Mol. Biol. Evol.">
        <title>Blast fungal genomes show frequent chromosomal changes, gene gains and losses, and effector gene turnover.</title>
        <authorList>
            <person name="Gomez Luciano L.B."/>
            <person name="Jason Tsai I."/>
            <person name="Chuma I."/>
            <person name="Tosa Y."/>
            <person name="Chen Y.H."/>
            <person name="Li J.Y."/>
            <person name="Li M.Y."/>
            <person name="Jade Lu M.Y."/>
            <person name="Nakayashiki H."/>
            <person name="Li W.H."/>
        </authorList>
    </citation>
    <scope>NUCLEOTIDE SEQUENCE [LARGE SCALE GENOMIC DNA]</scope>
    <source>
        <strain evidence="9">MZ5-1-6</strain>
    </source>
</reference>
<keyword evidence="6" id="KW-0539">Nucleus</keyword>
<dbReference type="PANTHER" id="PTHR47540:SF2">
    <property type="entry name" value="ZN(II)2CYS6 TRANSCRIPTION FACTOR (EUROFUNG)"/>
    <property type="match status" value="1"/>
</dbReference>
<feature type="region of interest" description="Disordered" evidence="7">
    <location>
        <begin position="176"/>
        <end position="200"/>
    </location>
</feature>